<name>A0ACB7V719_DIOAL</name>
<dbReference type="EMBL" id="CM037021">
    <property type="protein sequence ID" value="KAH7669233.1"/>
    <property type="molecule type" value="Genomic_DNA"/>
</dbReference>
<organism evidence="1 2">
    <name type="scientific">Dioscorea alata</name>
    <name type="common">Purple yam</name>
    <dbReference type="NCBI Taxonomy" id="55571"/>
    <lineage>
        <taxon>Eukaryota</taxon>
        <taxon>Viridiplantae</taxon>
        <taxon>Streptophyta</taxon>
        <taxon>Embryophyta</taxon>
        <taxon>Tracheophyta</taxon>
        <taxon>Spermatophyta</taxon>
        <taxon>Magnoliopsida</taxon>
        <taxon>Liliopsida</taxon>
        <taxon>Dioscoreales</taxon>
        <taxon>Dioscoreaceae</taxon>
        <taxon>Dioscorea</taxon>
    </lineage>
</organism>
<comment type="caution">
    <text evidence="1">The sequence shown here is derived from an EMBL/GenBank/DDBJ whole genome shotgun (WGS) entry which is preliminary data.</text>
</comment>
<evidence type="ECO:0000313" key="1">
    <source>
        <dbReference type="EMBL" id="KAH7669233.1"/>
    </source>
</evidence>
<proteinExistence type="predicted"/>
<reference evidence="2" key="1">
    <citation type="journal article" date="2022" name="Nat. Commun.">
        <title>Chromosome evolution and the genetic basis of agronomically important traits in greater yam.</title>
        <authorList>
            <person name="Bredeson J.V."/>
            <person name="Lyons J.B."/>
            <person name="Oniyinde I.O."/>
            <person name="Okereke N.R."/>
            <person name="Kolade O."/>
            <person name="Nnabue I."/>
            <person name="Nwadili C.O."/>
            <person name="Hribova E."/>
            <person name="Parker M."/>
            <person name="Nwogha J."/>
            <person name="Shu S."/>
            <person name="Carlson J."/>
            <person name="Kariba R."/>
            <person name="Muthemba S."/>
            <person name="Knop K."/>
            <person name="Barton G.J."/>
            <person name="Sherwood A.V."/>
            <person name="Lopez-Montes A."/>
            <person name="Asiedu R."/>
            <person name="Jamnadass R."/>
            <person name="Muchugi A."/>
            <person name="Goodstein D."/>
            <person name="Egesi C.N."/>
            <person name="Featherston J."/>
            <person name="Asfaw A."/>
            <person name="Simpson G.G."/>
            <person name="Dolezel J."/>
            <person name="Hendre P.S."/>
            <person name="Van Deynze A."/>
            <person name="Kumar P.L."/>
            <person name="Obidiegwu J.E."/>
            <person name="Bhattacharjee R."/>
            <person name="Rokhsar D.S."/>
        </authorList>
    </citation>
    <scope>NUCLEOTIDE SEQUENCE [LARGE SCALE GENOMIC DNA]</scope>
    <source>
        <strain evidence="2">cv. TDa95/00328</strain>
    </source>
</reference>
<protein>
    <submittedName>
        <fullName evidence="1">Lysine-specific demethylase 3 protein</fullName>
    </submittedName>
</protein>
<gene>
    <name evidence="1" type="ORF">IHE45_11G064600</name>
</gene>
<sequence length="1331" mass="149700">MEGGRDGDDTPERVETPPDESRCCRTDGKLWRCKRSRSAEGKYCEVHERKHMPAMMIGRGKGSLRKGGRRSVDDGEDTSFRSSAVVRYGRKISLRKRRAGRSMKDDGAGSEEDEEDDEEEPSVKRNERKGKDRSLKAAQKRKKGGRMVNEVVKEYSSSDGDEDWESSSSSEGRKSSKESKRSMKKQEVDGSSGEEDEDKNKGKDGNLKTGQKRKRGGKDKAKKSKGSKGNGDVGSLNVKGLEESKKNNKQGLGDTGNEEEDAPSIKGGGKKGKDGNLKSRQKRTRGNKEKLKKSKASGEGSSSDGDEDYKEHEKSTKKREGSKKKLLRGEDALMCHQCQRNDKGPVISCSKCGKKRYCLLCVHRWYPLLLEKDFAEECPVCRNNCNCKACLRMTRIVQLAERKINEGEKVQSSYYILHKLLPWLKEFLQEQRGEKEIEAKIKGLSSCELKLQQASCASDERVYCNNCRTSIVDFHRSCPNCLYDLCLSCCRELREGHIPGGEPTITMQYEDRGKDYIHGGAAMKSNTRARSSTTEVAKPSEDVVAFRKWKADSDGSIPCPPKELDGCGNSLLELRCMFPDNLLQDLEEAAASFTERREWKKNADISTQCSCLASGETGSHSEVSRKAASRENSDDNYLYCPSAIDIQPGELQHFQNHWIKGQPVIVRDVLASTSGLSWEPMVMWRALREKKSSDESDKLTVNAIDCLDWCEVKINIHQFFIGYTEGRMHRCDWPEMLKLKDWPPASSFEERLPRHGAEFFTALPFPEYTDPRCGLFNLAGKLPNEVLKPDLGPKTYIAYGLAQELGRGDSVTKLHCDMSDAVNVLTHTAEVTFSSDQLSKINELKKRHQDQDMREKLIASEKDMATGRIKSTQASHDCAGEQPGIISNISRTNAKSEHFNPGVPAVDDKESGNVGDHRGAIELNICVGEVDQKESQKFDSVGQWSSGKDLFERDECHGQMENANLSHDDSKLSDEPSVVSKSLSDCCSIDEEKYPSQNLDAKDMPSDVKKADSNVVTCCKSVEENEKKIIERGIIQQEKLDKTVSDNAVKELQSKGVCETQASGLTLKGGSMNEAVLEDHQSKISNQVSESIKLIEIKKLVVGKKRKMRKPVTFGDGSKEEDDPLEEANKSSGKLDDHVKNKKKTVLKSAVSNDTIDEKQTEGGALWDIFRREDSPKLQEYLRKHSREFRHVYCCPIEQVFHPIHDQSFYLTVEHKRRLKEEYGVEPWTFVQNLGEAVFIPAGCAHQVRNLKSCLKVALDFVSPENVNECIKLTDEFRLLPHDHRAKEDKLEVKKITLYALQKVMEDLKGRKQHRSSKNTAKEKQLKTDQP</sequence>
<accession>A0ACB7V719</accession>
<dbReference type="Proteomes" id="UP000827976">
    <property type="component" value="Chromosome 11"/>
</dbReference>
<keyword evidence="2" id="KW-1185">Reference proteome</keyword>
<evidence type="ECO:0000313" key="2">
    <source>
        <dbReference type="Proteomes" id="UP000827976"/>
    </source>
</evidence>